<dbReference type="EMBL" id="MU853558">
    <property type="protein sequence ID" value="KAK4146914.1"/>
    <property type="molecule type" value="Genomic_DNA"/>
</dbReference>
<evidence type="ECO:0000256" key="7">
    <source>
        <dbReference type="SAM" id="MobiDB-lite"/>
    </source>
</evidence>
<dbReference type="Pfam" id="PF07281">
    <property type="entry name" value="INSIG"/>
    <property type="match status" value="1"/>
</dbReference>
<feature type="compositionally biased region" description="Low complexity" evidence="7">
    <location>
        <begin position="261"/>
        <end position="270"/>
    </location>
</feature>
<evidence type="ECO:0000256" key="5">
    <source>
        <dbReference type="ARBA" id="ARBA00022989"/>
    </source>
</evidence>
<dbReference type="GeneID" id="87816048"/>
<reference evidence="9" key="2">
    <citation type="submission" date="2023-05" db="EMBL/GenBank/DDBJ databases">
        <authorList>
            <consortium name="Lawrence Berkeley National Laboratory"/>
            <person name="Steindorff A."/>
            <person name="Hensen N."/>
            <person name="Bonometti L."/>
            <person name="Westerberg I."/>
            <person name="Brannstrom I.O."/>
            <person name="Guillou S."/>
            <person name="Cros-Aarteil S."/>
            <person name="Calhoun S."/>
            <person name="Haridas S."/>
            <person name="Kuo A."/>
            <person name="Mondo S."/>
            <person name="Pangilinan J."/>
            <person name="Riley R."/>
            <person name="Labutti K."/>
            <person name="Andreopoulos B."/>
            <person name="Lipzen A."/>
            <person name="Chen C."/>
            <person name="Yanf M."/>
            <person name="Daum C."/>
            <person name="Ng V."/>
            <person name="Clum A."/>
            <person name="Ohm R."/>
            <person name="Martin F."/>
            <person name="Silar P."/>
            <person name="Natvig D."/>
            <person name="Lalanne C."/>
            <person name="Gautier V."/>
            <person name="Ament-Velasquez S.L."/>
            <person name="Kruys A."/>
            <person name="Hutchinson M.I."/>
            <person name="Powell A.J."/>
            <person name="Barry K."/>
            <person name="Miller A.N."/>
            <person name="Grigoriev I.V."/>
            <person name="Debuchy R."/>
            <person name="Gladieux P."/>
            <person name="Thoren M.H."/>
            <person name="Johannesson H."/>
        </authorList>
    </citation>
    <scope>NUCLEOTIDE SEQUENCE</scope>
    <source>
        <strain evidence="9">CBS 141.50</strain>
    </source>
</reference>
<evidence type="ECO:0000256" key="1">
    <source>
        <dbReference type="ARBA" id="ARBA00004477"/>
    </source>
</evidence>
<dbReference type="GO" id="GO:0005789">
    <property type="term" value="C:endoplasmic reticulum membrane"/>
    <property type="evidence" value="ECO:0007669"/>
    <property type="project" value="UniProtKB-SubCell"/>
</dbReference>
<feature type="region of interest" description="Disordered" evidence="7">
    <location>
        <begin position="324"/>
        <end position="381"/>
    </location>
</feature>
<comment type="subcellular location">
    <subcellularLocation>
        <location evidence="1">Endoplasmic reticulum membrane</location>
        <topology evidence="1">Multi-pass membrane protein</topology>
    </subcellularLocation>
</comment>
<feature type="region of interest" description="Disordered" evidence="7">
    <location>
        <begin position="108"/>
        <end position="156"/>
    </location>
</feature>
<keyword evidence="5 8" id="KW-1133">Transmembrane helix</keyword>
<dbReference type="RefSeq" id="XP_062640285.1">
    <property type="nucleotide sequence ID" value="XM_062779435.1"/>
</dbReference>
<dbReference type="AlphaFoldDB" id="A0AAN6V9G1"/>
<dbReference type="PANTHER" id="PTHR15301">
    <property type="entry name" value="INSULIN-INDUCED GENE 1"/>
    <property type="match status" value="1"/>
</dbReference>
<accession>A0AAN6V9G1</accession>
<feature type="compositionally biased region" description="Pro residues" evidence="7">
    <location>
        <begin position="372"/>
        <end position="381"/>
    </location>
</feature>
<feature type="transmembrane region" description="Helical" evidence="8">
    <location>
        <begin position="409"/>
        <end position="426"/>
    </location>
</feature>
<feature type="transmembrane region" description="Helical" evidence="8">
    <location>
        <begin position="221"/>
        <end position="245"/>
    </location>
</feature>
<evidence type="ECO:0000256" key="6">
    <source>
        <dbReference type="ARBA" id="ARBA00023136"/>
    </source>
</evidence>
<evidence type="ECO:0000313" key="10">
    <source>
        <dbReference type="Proteomes" id="UP001302676"/>
    </source>
</evidence>
<dbReference type="GO" id="GO:0016126">
    <property type="term" value="P:sterol biosynthetic process"/>
    <property type="evidence" value="ECO:0007669"/>
    <property type="project" value="TreeGrafter"/>
</dbReference>
<keyword evidence="3 8" id="KW-0812">Transmembrane</keyword>
<keyword evidence="4" id="KW-0256">Endoplasmic reticulum</keyword>
<feature type="region of interest" description="Disordered" evidence="7">
    <location>
        <begin position="1"/>
        <end position="89"/>
    </location>
</feature>
<evidence type="ECO:0000256" key="4">
    <source>
        <dbReference type="ARBA" id="ARBA00022824"/>
    </source>
</evidence>
<evidence type="ECO:0000256" key="3">
    <source>
        <dbReference type="ARBA" id="ARBA00022692"/>
    </source>
</evidence>
<gene>
    <name evidence="9" type="ORF">C8A04DRAFT_25107</name>
</gene>
<feature type="compositionally biased region" description="Basic and acidic residues" evidence="7">
    <location>
        <begin position="1"/>
        <end position="10"/>
    </location>
</feature>
<feature type="compositionally biased region" description="Low complexity" evidence="7">
    <location>
        <begin position="330"/>
        <end position="340"/>
    </location>
</feature>
<protein>
    <submittedName>
        <fullName evidence="9">Insulin-induced protein-domain-containing protein</fullName>
    </submittedName>
</protein>
<name>A0AAN6V9G1_9PEZI</name>
<evidence type="ECO:0000256" key="2">
    <source>
        <dbReference type="ARBA" id="ARBA00007475"/>
    </source>
</evidence>
<sequence length="556" mass="58036">MDDGPGDGRPESPGLNTSGPKIIRPIPRRPFKLAFSTPTPPEDDDEYTSPRPQITASDLRFLAPHQHAAVATPRSDSGSQDGSNPISHTTSLLNLTAPALYGIYSPSTLGSSSLSRADEEEPDQDYFREDADRGSSFGSSGGGGADTPLDSPGPLHLASMDVAADELRRLRSSLLARKGNSFLGPAPVATGVAVVGQTGGGSRAAPSLLSRRQERKQKQRTGIVAVQLVLRAALLFVLGVGYGVLVTRLPQKNSRLGQHQNSSSSSNSNSGTHRLTTPPAAIDETSLEWRYLVFWGVAGVALGTLLPWFDRFWEETVAARREKASGAMRSSSSNPQKSSSIDGPDIDLGTDTNLNLNPDGDADLGADIEPPQTTPTSPPPADWTLVIRGIGAFVGIAFAIRRLPWASTMQVSLTLALANPFLWYLIDRSKPGFLLSAAVGLVGASGVLVAGVVRPLGGGDGTGSLLRVGGSGGYEGVWGFGGNHNNTGLSSSSSFVDDGSVGGTGGRGLPVGLETIETSIWMLSVLFCSCVCFGNIGRRLVLGSAAAGRGRWGGVR</sequence>
<comment type="similarity">
    <text evidence="2">Belongs to the INSIG family.</text>
</comment>
<feature type="transmembrane region" description="Helical" evidence="8">
    <location>
        <begin position="433"/>
        <end position="453"/>
    </location>
</feature>
<organism evidence="9 10">
    <name type="scientific">Dichotomopilus funicola</name>
    <dbReference type="NCBI Taxonomy" id="1934379"/>
    <lineage>
        <taxon>Eukaryota</taxon>
        <taxon>Fungi</taxon>
        <taxon>Dikarya</taxon>
        <taxon>Ascomycota</taxon>
        <taxon>Pezizomycotina</taxon>
        <taxon>Sordariomycetes</taxon>
        <taxon>Sordariomycetidae</taxon>
        <taxon>Sordariales</taxon>
        <taxon>Chaetomiaceae</taxon>
        <taxon>Dichotomopilus</taxon>
    </lineage>
</organism>
<reference evidence="9" key="1">
    <citation type="journal article" date="2023" name="Mol. Phylogenet. Evol.">
        <title>Genome-scale phylogeny and comparative genomics of the fungal order Sordariales.</title>
        <authorList>
            <person name="Hensen N."/>
            <person name="Bonometti L."/>
            <person name="Westerberg I."/>
            <person name="Brannstrom I.O."/>
            <person name="Guillou S."/>
            <person name="Cros-Aarteil S."/>
            <person name="Calhoun S."/>
            <person name="Haridas S."/>
            <person name="Kuo A."/>
            <person name="Mondo S."/>
            <person name="Pangilinan J."/>
            <person name="Riley R."/>
            <person name="LaButti K."/>
            <person name="Andreopoulos B."/>
            <person name="Lipzen A."/>
            <person name="Chen C."/>
            <person name="Yan M."/>
            <person name="Daum C."/>
            <person name="Ng V."/>
            <person name="Clum A."/>
            <person name="Steindorff A."/>
            <person name="Ohm R.A."/>
            <person name="Martin F."/>
            <person name="Silar P."/>
            <person name="Natvig D.O."/>
            <person name="Lalanne C."/>
            <person name="Gautier V."/>
            <person name="Ament-Velasquez S.L."/>
            <person name="Kruys A."/>
            <person name="Hutchinson M.I."/>
            <person name="Powell A.J."/>
            <person name="Barry K."/>
            <person name="Miller A.N."/>
            <person name="Grigoriev I.V."/>
            <person name="Debuchy R."/>
            <person name="Gladieux P."/>
            <person name="Hiltunen Thoren M."/>
            <person name="Johannesson H."/>
        </authorList>
    </citation>
    <scope>NUCLEOTIDE SEQUENCE</scope>
    <source>
        <strain evidence="9">CBS 141.50</strain>
    </source>
</reference>
<comment type="caution">
    <text evidence="9">The sequence shown here is derived from an EMBL/GenBank/DDBJ whole genome shotgun (WGS) entry which is preliminary data.</text>
</comment>
<keyword evidence="6 8" id="KW-0472">Membrane</keyword>
<dbReference type="InterPro" id="IPR025929">
    <property type="entry name" value="INSIG_fam"/>
</dbReference>
<evidence type="ECO:0000256" key="8">
    <source>
        <dbReference type="SAM" id="Phobius"/>
    </source>
</evidence>
<keyword evidence="10" id="KW-1185">Reference proteome</keyword>
<evidence type="ECO:0000313" key="9">
    <source>
        <dbReference type="EMBL" id="KAK4146914.1"/>
    </source>
</evidence>
<feature type="region of interest" description="Disordered" evidence="7">
    <location>
        <begin position="254"/>
        <end position="279"/>
    </location>
</feature>
<dbReference type="PANTHER" id="PTHR15301:SF3">
    <property type="entry name" value="PROTEIN NSG1-RELATED"/>
    <property type="match status" value="1"/>
</dbReference>
<proteinExistence type="inferred from homology"/>
<feature type="transmembrane region" description="Helical" evidence="8">
    <location>
        <begin position="292"/>
        <end position="313"/>
    </location>
</feature>
<dbReference type="Proteomes" id="UP001302676">
    <property type="component" value="Unassembled WGS sequence"/>
</dbReference>
<feature type="transmembrane region" description="Helical" evidence="8">
    <location>
        <begin position="520"/>
        <end position="541"/>
    </location>
</feature>
<feature type="compositionally biased region" description="Polar residues" evidence="7">
    <location>
        <begin position="74"/>
        <end position="89"/>
    </location>
</feature>